<dbReference type="EMBL" id="LQBP01000003">
    <property type="protein sequence ID" value="KUJ79829.1"/>
    <property type="molecule type" value="Genomic_DNA"/>
</dbReference>
<evidence type="ECO:0000313" key="2">
    <source>
        <dbReference type="EMBL" id="KUJ79829.1"/>
    </source>
</evidence>
<dbReference type="Proteomes" id="UP000053690">
    <property type="component" value="Unassembled WGS sequence"/>
</dbReference>
<comment type="caution">
    <text evidence="2">The sequence shown here is derived from an EMBL/GenBank/DDBJ whole genome shotgun (WGS) entry which is preliminary data.</text>
</comment>
<dbReference type="STRING" id="1685378.AVO44_06535"/>
<dbReference type="Gene3D" id="3.40.50.2000">
    <property type="entry name" value="Glycogen Phosphorylase B"/>
    <property type="match status" value="1"/>
</dbReference>
<evidence type="ECO:0000259" key="1">
    <source>
        <dbReference type="Pfam" id="PF04101"/>
    </source>
</evidence>
<keyword evidence="3" id="KW-1185">Reference proteome</keyword>
<dbReference type="OrthoDB" id="8549922at2"/>
<proteinExistence type="predicted"/>
<name>A0A0X3TVX8_9RHOB</name>
<dbReference type="Pfam" id="PF04101">
    <property type="entry name" value="Glyco_tran_28_C"/>
    <property type="match status" value="1"/>
</dbReference>
<dbReference type="AlphaFoldDB" id="A0A0X3TVX8"/>
<accession>A0A0X3TVX8</accession>
<gene>
    <name evidence="2" type="ORF">AVO44_06535</name>
</gene>
<sequence length="687" mass="75327">MIFVEAGTRSLRSFDAQLILAEQLSTRGYSACIDAEYLPENAGRGRVYEASKFLVDPDEYEVDTLFVLGAEDIGDRLLASLRQKQLGADVPVIATGRFATQQSYVGAKSRLAYALGREANVIDLTELQPRSLLPAAASPLMTEIQPAPRAVRKVPNVTIVLGSMELDNPEILSCFSRMSNQLVYNLRLIVSGAQKEVIRSSPFHDLPANLYTDLSPHTLARSTDVLVMFGSGIAGVRMADFTIELIASGGVAIDCTDDEAIVSSGVPALLGPKTPLALAGYLTGKVLGNTSQIAEQATRSQWLHSVDISRLEAAAGLRPKTRQPKERSQRTLFYPTNGVGLGHAQRCTVIAKALPGDISPIFAAFPSCVPLVRREGIDCIPLVQRTDMTDNANGNDVLTYRRLGAALQAGDTLVFDGGHVFDSVYRVILERNLSAVWVRRGLFPDGRSRHRMVQREKVFDRVIVPSEAFDELNDTYSHGSHVHNVGPIFRQVTQSEEESNQLRSRLAERFGREFKQLVISMLGGGVASDRSAQLQAISGMLEDREDCLHLVVTWPGSKVQPATFGWTNTRVVQTFEATRLCLAADLVISAAGYNSVLEVLYNKIPAILIPQSAPYLDDQERRARALADRDLCAIITEKEFMKLERTVSDCLDQGDLELYRSALEKIELPETGAAEAARIIAQVKDEK</sequence>
<dbReference type="RefSeq" id="WP_068334325.1">
    <property type="nucleotide sequence ID" value="NZ_LQBP01000003.1"/>
</dbReference>
<dbReference type="PANTHER" id="PTHR21015">
    <property type="entry name" value="UDP-N-ACETYLGLUCOSAMINE--N-ACETYLMURAMYL-(PENTAPEPTIDE) PYROPHOSPHORYL-UNDECAPRENOL N-ACETYLGLUCOSAMINE TRANSFERASE 1"/>
    <property type="match status" value="1"/>
</dbReference>
<organism evidence="2 3">
    <name type="scientific">Ruegeria profundi</name>
    <dbReference type="NCBI Taxonomy" id="1685378"/>
    <lineage>
        <taxon>Bacteria</taxon>
        <taxon>Pseudomonadati</taxon>
        <taxon>Pseudomonadota</taxon>
        <taxon>Alphaproteobacteria</taxon>
        <taxon>Rhodobacterales</taxon>
        <taxon>Roseobacteraceae</taxon>
        <taxon>Ruegeria</taxon>
    </lineage>
</organism>
<reference evidence="3" key="1">
    <citation type="submission" date="2015-12" db="EMBL/GenBank/DDBJ databases">
        <authorList>
            <person name="Zhang G."/>
            <person name="Stingl U."/>
        </authorList>
    </citation>
    <scope>NUCLEOTIDE SEQUENCE [LARGE SCALE GENOMIC DNA]</scope>
    <source>
        <strain evidence="3">ZGT108</strain>
    </source>
</reference>
<dbReference type="InterPro" id="IPR007235">
    <property type="entry name" value="Glyco_trans_28_C"/>
</dbReference>
<protein>
    <recommendedName>
        <fullName evidence="1">Glycosyl transferase family 28 C-terminal domain-containing protein</fullName>
    </recommendedName>
</protein>
<feature type="domain" description="Glycosyl transferase family 28 C-terminal" evidence="1">
    <location>
        <begin position="558"/>
        <end position="655"/>
    </location>
</feature>
<dbReference type="GO" id="GO:0016758">
    <property type="term" value="F:hexosyltransferase activity"/>
    <property type="evidence" value="ECO:0007669"/>
    <property type="project" value="InterPro"/>
</dbReference>
<dbReference type="SUPFAM" id="SSF53756">
    <property type="entry name" value="UDP-Glycosyltransferase/glycogen phosphorylase"/>
    <property type="match status" value="1"/>
</dbReference>
<evidence type="ECO:0000313" key="3">
    <source>
        <dbReference type="Proteomes" id="UP000053690"/>
    </source>
</evidence>
<dbReference type="PANTHER" id="PTHR21015:SF28">
    <property type="entry name" value="SLL1722 PROTEIN"/>
    <property type="match status" value="1"/>
</dbReference>